<proteinExistence type="predicted"/>
<dbReference type="NCBIfam" id="TIGR01891">
    <property type="entry name" value="amidohydrolases"/>
    <property type="match status" value="1"/>
</dbReference>
<dbReference type="PANTHER" id="PTHR11014:SF169">
    <property type="entry name" value="CLAN MH, FAMILY M20, PEPTIDASE T-LIKE METALLOPEPTIDASE"/>
    <property type="match status" value="1"/>
</dbReference>
<feature type="binding site" evidence="2">
    <location>
        <position position="103"/>
    </location>
    <ligand>
        <name>Mn(2+)</name>
        <dbReference type="ChEBI" id="CHEBI:29035"/>
        <label>2</label>
    </ligand>
</feature>
<comment type="cofactor">
    <cofactor evidence="2">
        <name>Mn(2+)</name>
        <dbReference type="ChEBI" id="CHEBI:29035"/>
    </cofactor>
    <text evidence="2">The Mn(2+) ion enhances activity.</text>
</comment>
<dbReference type="EC" id="3.5.1.47" evidence="3"/>
<dbReference type="InterPro" id="IPR036264">
    <property type="entry name" value="Bact_exopeptidase_dim_dom"/>
</dbReference>
<keyword evidence="2" id="KW-0479">Metal-binding</keyword>
<dbReference type="RefSeq" id="WP_145194913.1">
    <property type="nucleotide sequence ID" value="NZ_CP036434.1"/>
</dbReference>
<evidence type="ECO:0000256" key="1">
    <source>
        <dbReference type="ARBA" id="ARBA00022801"/>
    </source>
</evidence>
<feature type="binding site" evidence="2">
    <location>
        <position position="138"/>
    </location>
    <ligand>
        <name>Mn(2+)</name>
        <dbReference type="ChEBI" id="CHEBI:29035"/>
        <label>2</label>
    </ligand>
</feature>
<dbReference type="GO" id="GO:0046872">
    <property type="term" value="F:metal ion binding"/>
    <property type="evidence" value="ECO:0007669"/>
    <property type="project" value="UniProtKB-KW"/>
</dbReference>
<dbReference type="AlphaFoldDB" id="A0A518EN50"/>
<dbReference type="Proteomes" id="UP000320390">
    <property type="component" value="Chromosome"/>
</dbReference>
<dbReference type="OrthoDB" id="9776731at2"/>
<dbReference type="SUPFAM" id="SSF53187">
    <property type="entry name" value="Zn-dependent exopeptidases"/>
    <property type="match status" value="1"/>
</dbReference>
<dbReference type="PANTHER" id="PTHR11014">
    <property type="entry name" value="PEPTIDASE M20 FAMILY MEMBER"/>
    <property type="match status" value="1"/>
</dbReference>
<keyword evidence="4" id="KW-1185">Reference proteome</keyword>
<accession>A0A518EN50</accession>
<gene>
    <name evidence="3" type="primary">ykuR</name>
    <name evidence="3" type="ORF">Poly30_10100</name>
</gene>
<evidence type="ECO:0000313" key="4">
    <source>
        <dbReference type="Proteomes" id="UP000320390"/>
    </source>
</evidence>
<keyword evidence="1 3" id="KW-0378">Hydrolase</keyword>
<dbReference type="InterPro" id="IPR017439">
    <property type="entry name" value="Amidohydrolase"/>
</dbReference>
<keyword evidence="2" id="KW-0464">Manganese</keyword>
<dbReference type="EMBL" id="CP036434">
    <property type="protein sequence ID" value="QDV05512.1"/>
    <property type="molecule type" value="Genomic_DNA"/>
</dbReference>
<dbReference type="SUPFAM" id="SSF55031">
    <property type="entry name" value="Bacterial exopeptidase dimerisation domain"/>
    <property type="match status" value="1"/>
</dbReference>
<feature type="binding site" evidence="2">
    <location>
        <position position="367"/>
    </location>
    <ligand>
        <name>Mn(2+)</name>
        <dbReference type="ChEBI" id="CHEBI:29035"/>
        <label>2</label>
    </ligand>
</feature>
<feature type="binding site" evidence="2">
    <location>
        <position position="164"/>
    </location>
    <ligand>
        <name>Mn(2+)</name>
        <dbReference type="ChEBI" id="CHEBI:29035"/>
        <label>2</label>
    </ligand>
</feature>
<protein>
    <submittedName>
        <fullName evidence="3">N-acetyldiaminopimelate deacetylase</fullName>
        <ecNumber evidence="3">3.5.1.47</ecNumber>
    </submittedName>
</protein>
<sequence length="396" mass="42124">MKLAPLAEFRRALHRQPEVSGREQRTSEVIAAALRELRPDRIWTSLGAGAGTGADGGFGVAAAFDGTAEGPTVLFRAELDALPIQEAAGPEHASEVPGVAHLCGHDGHMTILLGLARRLAARRPDRGRAVLLFQPAEETGEGARAIVRDPRFAELRPDHAFALHNLPGSPLGEVVLREGTFNCASRGFVARLVGRTSHAAHPEDGLSPAAAMCELAMALTELHLHETLSEAALGAAPGLTLSTLIHARLGEVAFGTAPGEAFVMATLRAEHDAQMGRLSELALGTAERIAAAHGLRLETRWQDEFRACVNSSDACSRIVAAAEVEGLRVRTLTTPFRWSEDFGSLRECGASLAMFGLGAGESHPQLHAPDYDFPDALIERGAGMFWRVAEGLLFDA</sequence>
<dbReference type="Gene3D" id="3.30.70.360">
    <property type="match status" value="1"/>
</dbReference>
<dbReference type="Gene3D" id="3.40.630.10">
    <property type="entry name" value="Zn peptidases"/>
    <property type="match status" value="1"/>
</dbReference>
<feature type="binding site" evidence="2">
    <location>
        <position position="105"/>
    </location>
    <ligand>
        <name>Mn(2+)</name>
        <dbReference type="ChEBI" id="CHEBI:29035"/>
        <label>2</label>
    </ligand>
</feature>
<reference evidence="3 4" key="1">
    <citation type="submission" date="2019-02" db="EMBL/GenBank/DDBJ databases">
        <title>Deep-cultivation of Planctomycetes and their phenomic and genomic characterization uncovers novel biology.</title>
        <authorList>
            <person name="Wiegand S."/>
            <person name="Jogler M."/>
            <person name="Boedeker C."/>
            <person name="Pinto D."/>
            <person name="Vollmers J."/>
            <person name="Rivas-Marin E."/>
            <person name="Kohn T."/>
            <person name="Peeters S.H."/>
            <person name="Heuer A."/>
            <person name="Rast P."/>
            <person name="Oberbeckmann S."/>
            <person name="Bunk B."/>
            <person name="Jeske O."/>
            <person name="Meyerdierks A."/>
            <person name="Storesund J.E."/>
            <person name="Kallscheuer N."/>
            <person name="Luecker S."/>
            <person name="Lage O.M."/>
            <person name="Pohl T."/>
            <person name="Merkel B.J."/>
            <person name="Hornburger P."/>
            <person name="Mueller R.-W."/>
            <person name="Bruemmer F."/>
            <person name="Labrenz M."/>
            <person name="Spormann A.M."/>
            <person name="Op den Camp H."/>
            <person name="Overmann J."/>
            <person name="Amann R."/>
            <person name="Jetten M.S.M."/>
            <person name="Mascher T."/>
            <person name="Medema M.H."/>
            <person name="Devos D.P."/>
            <person name="Kaster A.-K."/>
            <person name="Ovreas L."/>
            <person name="Rohde M."/>
            <person name="Galperin M.Y."/>
            <person name="Jogler C."/>
        </authorList>
    </citation>
    <scope>NUCLEOTIDE SEQUENCE [LARGE SCALE GENOMIC DNA]</scope>
    <source>
        <strain evidence="3 4">Poly30</strain>
    </source>
</reference>
<dbReference type="GO" id="GO:0050118">
    <property type="term" value="F:N-acetyldiaminopimelate deacetylase activity"/>
    <property type="evidence" value="ECO:0007669"/>
    <property type="project" value="UniProtKB-EC"/>
</dbReference>
<evidence type="ECO:0000256" key="2">
    <source>
        <dbReference type="PIRSR" id="PIRSR005962-1"/>
    </source>
</evidence>
<dbReference type="PIRSF" id="PIRSF005962">
    <property type="entry name" value="Pept_M20D_amidohydro"/>
    <property type="match status" value="1"/>
</dbReference>
<evidence type="ECO:0000313" key="3">
    <source>
        <dbReference type="EMBL" id="QDV05512.1"/>
    </source>
</evidence>
<name>A0A518EN50_9BACT</name>
<dbReference type="Pfam" id="PF01546">
    <property type="entry name" value="Peptidase_M20"/>
    <property type="match status" value="1"/>
</dbReference>
<dbReference type="InterPro" id="IPR002933">
    <property type="entry name" value="Peptidase_M20"/>
</dbReference>
<organism evidence="3 4">
    <name type="scientific">Saltatorellus ferox</name>
    <dbReference type="NCBI Taxonomy" id="2528018"/>
    <lineage>
        <taxon>Bacteria</taxon>
        <taxon>Pseudomonadati</taxon>
        <taxon>Planctomycetota</taxon>
        <taxon>Planctomycetia</taxon>
        <taxon>Planctomycetia incertae sedis</taxon>
        <taxon>Saltatorellus</taxon>
    </lineage>
</organism>